<feature type="compositionally biased region" description="Polar residues" evidence="4">
    <location>
        <begin position="2058"/>
        <end position="2067"/>
    </location>
</feature>
<feature type="region of interest" description="Disordered" evidence="4">
    <location>
        <begin position="1186"/>
        <end position="1222"/>
    </location>
</feature>
<evidence type="ECO:0000259" key="5">
    <source>
        <dbReference type="PROSITE" id="PS50235"/>
    </source>
</evidence>
<evidence type="ECO:0000256" key="2">
    <source>
        <dbReference type="ARBA" id="ARBA00022927"/>
    </source>
</evidence>
<comment type="similarity">
    <text evidence="3">Belongs to the DOP1 family.</text>
</comment>
<dbReference type="PROSITE" id="PS00973">
    <property type="entry name" value="USP_2"/>
    <property type="match status" value="1"/>
</dbReference>
<dbReference type="InterPro" id="IPR038765">
    <property type="entry name" value="Papain-like_cys_pep_sf"/>
</dbReference>
<dbReference type="InterPro" id="IPR007249">
    <property type="entry name" value="DOP1_N"/>
</dbReference>
<keyword evidence="1" id="KW-0813">Transport</keyword>
<dbReference type="InterPro" id="IPR001394">
    <property type="entry name" value="Peptidase_C19_UCH"/>
</dbReference>
<dbReference type="GO" id="GO:0016579">
    <property type="term" value="P:protein deubiquitination"/>
    <property type="evidence" value="ECO:0007669"/>
    <property type="project" value="InterPro"/>
</dbReference>
<feature type="region of interest" description="Disordered" evidence="4">
    <location>
        <begin position="2546"/>
        <end position="2641"/>
    </location>
</feature>
<name>A0AA39IG14_9BILA</name>
<sequence length="3022" mass="337836">MKFPSASRSTAALAVAAKKSLKRKHATAPSTATAVMSQAYHSSSKYKQYVAAIEKALKQFENTTEWADLISALAKLHKVIASNVKFREIPKPVAVSKRLAQCLHPALPAGVHQKVLENYRQIFDVVGREELPKMLNMFAFGLFPLMDHCQIKVKDALMSVFEVYLLPLGAQLRPSLPGFIGAVLLGLEEGTEFYDRSFKLLNELCESVGSETFFGCLWEALLNQPKVRLPGLIYVNSKFEKHAPMDNQLFIMGHHIDHAISALCEIADDHGSALVQRHLLDFLCSAFPLNSDHVVQADLVQIMRRCLFVVLRRDASLNRRLFNWFLNKSGSSDNPLKEKEEDEDIQFFNTYTLPLIKLAVEEYLKLDTVEVATTQSIVAAVGGTYDSDAFDLQVQFTEVRVCRMLSYFLDRGQLGHLILEGCLAMFLEFACKHDAECSAEINSAPLNKSLGEFRKATNEKNDDRTRRVTEIAKNFNVLLNNLEANYLWQFLSRLFENLLVFADGEPGDELEQTIEEKQKREHRESKRQEHLKLFPSMVSMCIKIVHLDSHGDIRGRYLAELLYTVLSNMCLHGCDKFGQENLVELIAVCQMLLSEISQRSIEFGSPTRSPARDEARNLHPYSQSSRFLSVSDSNMSDQEKIEKCLETCKKLMTVVCDYYTEKRDVRRVDVLQATTALLRDFSEFSIFWFGNEKEAEETEPKNFWQQFFGAPRQRSTIPQDIVGSEVEPAWLRALINVIDLSSWMTDSDKTDDFEVRAMVLDLIVYICVRSQAVIETHEAVVGRSGSYLYGPEKTTTTILLRPFVTQVALQNLDSSEFFQDACQRLWDCLLTPQMDPSHLQSACRLLLLLHSRKPTENSSKCEDIIIGELTHKDVGIHCRAAQKFSAFWSLNRQLLSSSEIELFPGLNAKPMNKVLIILLSVIAEGGINPVHLELGNVAKSWLVECAKHNDLPRILEMLCLHLWSPSTSRVSIQYVQIQSRCNHNDLSAMPSGLNDVCLKTANSRKTLHHMCAEDGFIGDFANEDVLFAYMNDHKLLNELRKRLLMSPTTESVFQQEPPMPSKTHKRTMSDIPNFDDDNISNDESFGEGDGISIDSAQQAVYETVQFLVDAVVEELDEEEDPNRAFYEVHEDNVSVAESTVTARSRSSLPPKLSIDESDEVEKKFFGNGVAGGVRPSASSVQLTTMTNSNSNESVVSVPASRSEAPTTTASVKRVKTGHRRQDSLQESIFSMTTQELRLFDAAELPKNTAPGDGKQPLFDELHAHMLLYEDSGRSVDLGRCEEVFRMLSSLIRCQQSTKVGRMIVNCMVSSGTANLITGNHERSPMSCPLGDLVARHTRSIQGYDFFPEAGSDLSGEEASVPKSKQHLTFLEIGITAALHFLRSYFLNSPVTPVYEEDLTQAWKCKIAALEFLTDLVRELRSMVKEQQSKAFVAYLHAILTKSKLQRCLLHLLLGIVHAPSTSAIGMSPLSVQIASFNIGPRKHQRFDFLISKYHRALLDLTSIVIGMEYEIKNGFQNYVEHQVGSITGYMDKMSINHQVYNSPQIRSTVREPHVCIVELRLFLVVVLNALKKRPEKHSIWLEFLVSILPYLDRSLPTVVVHVVEQLCKNLDTAVIEAYPAPENTSETILFVGDSISMRSTPTHTSRNMPSNGHLNAHEIPANYGIMTLETLATMLHYCLIDSTVAYNSPSILPGSGGPAAGGMSSSGTSGWSASGAASSLVGSAISVIPGTFSSLMKALTFSDSGTAAAVGPKDQRGNGVLKQARAELMRTFPHALSTICDVWAATKRRNNVKIPIGNREVLSRMIIELLSPIAQNHQQAFLSAVAMVWLTRSEKQKRCEHDQPSFAYSNSQNDIADLISSMKVLPFESLISTVTDSLKEYGTKSGKLSTSGSEKQSTSSFPTEVSLLELLHACIRHSQAAIKGCWTALHTMISEAPLSQLPPRAIFLQFMILVDFVKISGSPAIIEDKQLSRSIQDACQKLTDAVNMIVGWQLEQPTWLKRTLVVKQDTGSLKSIDLSPTVDFSTTPGSLLASESNSIKGSTTSLTGGSARFDMHINTGSQANSSAGGFEKKGPSNLRSSLKDSAKRDPSISTQALFLLAENLAELVDSISKSEDKEKLLPSITNVWNNTLPFLKSKHTRNARFFLAGSQFLASMSTFNYMRSVWRKSVVELIGDIGFFKMDKHALKQWLTIVDHLTTQDKSSFKEILSATTAPSTGIGIMSNKESEYDHRASVLKRLAFVILSAERDQFQTLMPDIQERLADNLRLNHVPGVHNQVFLCFRVLLLRSKPSNLISIWPAMISELMSVLMLMEQELTAAQAEDSKGVPDQTMQLYLSASKLLETLCTLPRGHLPQYQMCSWGFVSTITPSSRDLFTPHANKIHELLSKKYDAMTDAERHMSSASLTGIKTLTDFRELRPFFHALANQHRNLPGDKADLLRDSEALCGSLSLKTAVTHLEHGLYVDFAEHWHMHMRNGSPPSSKDNSAPTLHRREDDVKGGLRGGDSNGAAAPEAQVDDSDGIDWIARHSAYMDLRVRAKLRKSYEEVNDEEDGFENTSADAEIDADSDWSERRTSKRVAKKRERYSPAENFEAGEPKPAKVAKNSAPPKSARRPATKRRKPPTANSLIRRRPTGVRPRGIDNPDLTCYVNAVLQSFFCNDSVKEYLLNLPDAEDLFQALNGEMNSVLIVDEFRKVMRALSRPSGTVSEDPSRSTVPRLVSSISASTMMTEVRKIMPEFIYYSHCDSHEFLIKTTNRMHEELLRLSKKSDILTQSTRQLNNKLKHSKVAVPASDSSRTMISAYFQGTLETTKVCQDCGTVSTTDETFQDLVLPILSKEGQTFNSIDECIATYFTHDNDVEDVNGAKRPLQPMISCPQCVGDRPATKSTLFKIPPLILCVQLRRYNNSGKKIDTSIKFPIEGMNLTHYVKIPSRAEELAEDGSSNDSYGSFGAVGATRQPYQYVYSLFSIICHRGQLARHGHYLSYGKTGGDWYCFNDTRVRPCTESEIMRQKPYILFYRREIV</sequence>
<accession>A0AA39IG14</accession>
<dbReference type="Pfam" id="PF24598">
    <property type="entry name" value="DOP1_C"/>
    <property type="match status" value="1"/>
</dbReference>
<feature type="domain" description="USP" evidence="5">
    <location>
        <begin position="2638"/>
        <end position="3020"/>
    </location>
</feature>
<feature type="region of interest" description="Disordered" evidence="4">
    <location>
        <begin position="1049"/>
        <end position="1071"/>
    </location>
</feature>
<evidence type="ECO:0000256" key="1">
    <source>
        <dbReference type="ARBA" id="ARBA00022448"/>
    </source>
</evidence>
<evidence type="ECO:0000313" key="6">
    <source>
        <dbReference type="EMBL" id="KAK0423668.1"/>
    </source>
</evidence>
<dbReference type="PANTHER" id="PTHR14042:SF24">
    <property type="entry name" value="PROTEIN DOPEY-1 HOMOLOG"/>
    <property type="match status" value="1"/>
</dbReference>
<dbReference type="GO" id="GO:0005829">
    <property type="term" value="C:cytosol"/>
    <property type="evidence" value="ECO:0007669"/>
    <property type="project" value="GOC"/>
</dbReference>
<reference evidence="6" key="1">
    <citation type="submission" date="2023-06" db="EMBL/GenBank/DDBJ databases">
        <title>Genomic analysis of the entomopathogenic nematode Steinernema hermaphroditum.</title>
        <authorList>
            <person name="Schwarz E.M."/>
            <person name="Heppert J.K."/>
            <person name="Baniya A."/>
            <person name="Schwartz H.T."/>
            <person name="Tan C.-H."/>
            <person name="Antoshechkin I."/>
            <person name="Sternberg P.W."/>
            <person name="Goodrich-Blair H."/>
            <person name="Dillman A.R."/>
        </authorList>
    </citation>
    <scope>NUCLEOTIDE SEQUENCE</scope>
    <source>
        <strain evidence="6">PS9179</strain>
        <tissue evidence="6">Whole animal</tissue>
    </source>
</reference>
<dbReference type="PANTHER" id="PTHR14042">
    <property type="entry name" value="DOPEY-RELATED"/>
    <property type="match status" value="1"/>
</dbReference>
<dbReference type="SUPFAM" id="SSF48371">
    <property type="entry name" value="ARM repeat"/>
    <property type="match status" value="2"/>
</dbReference>
<feature type="compositionally biased region" description="Basic residues" evidence="4">
    <location>
        <begin position="2574"/>
        <end position="2583"/>
    </location>
</feature>
<dbReference type="Pfam" id="PF00443">
    <property type="entry name" value="UCH"/>
    <property type="match status" value="1"/>
</dbReference>
<organism evidence="6 7">
    <name type="scientific">Steinernema hermaphroditum</name>
    <dbReference type="NCBI Taxonomy" id="289476"/>
    <lineage>
        <taxon>Eukaryota</taxon>
        <taxon>Metazoa</taxon>
        <taxon>Ecdysozoa</taxon>
        <taxon>Nematoda</taxon>
        <taxon>Chromadorea</taxon>
        <taxon>Rhabditida</taxon>
        <taxon>Tylenchina</taxon>
        <taxon>Panagrolaimomorpha</taxon>
        <taxon>Strongyloidoidea</taxon>
        <taxon>Steinernematidae</taxon>
        <taxon>Steinernema</taxon>
    </lineage>
</organism>
<dbReference type="Pfam" id="PF04118">
    <property type="entry name" value="Dopey_N"/>
    <property type="match status" value="1"/>
</dbReference>
<dbReference type="PROSITE" id="PS50235">
    <property type="entry name" value="USP_3"/>
    <property type="match status" value="1"/>
</dbReference>
<proteinExistence type="inferred from homology"/>
<dbReference type="GO" id="GO:0006895">
    <property type="term" value="P:Golgi to endosome transport"/>
    <property type="evidence" value="ECO:0007669"/>
    <property type="project" value="InterPro"/>
</dbReference>
<dbReference type="EMBL" id="JAUCMV010000001">
    <property type="protein sequence ID" value="KAK0423668.1"/>
    <property type="molecule type" value="Genomic_DNA"/>
</dbReference>
<dbReference type="InterPro" id="IPR016024">
    <property type="entry name" value="ARM-type_fold"/>
</dbReference>
<dbReference type="Proteomes" id="UP001175271">
    <property type="component" value="Unassembled WGS sequence"/>
</dbReference>
<dbReference type="Pfam" id="PF24601">
    <property type="entry name" value="TPR_DOP1"/>
    <property type="match status" value="1"/>
</dbReference>
<keyword evidence="2" id="KW-0653">Protein transport</keyword>
<dbReference type="GO" id="GO:0004843">
    <property type="term" value="F:cysteine-type deubiquitinase activity"/>
    <property type="evidence" value="ECO:0007669"/>
    <property type="project" value="InterPro"/>
</dbReference>
<dbReference type="GO" id="GO:0015031">
    <property type="term" value="P:protein transport"/>
    <property type="evidence" value="ECO:0007669"/>
    <property type="project" value="UniProtKB-KW"/>
</dbReference>
<dbReference type="Gene3D" id="3.90.70.10">
    <property type="entry name" value="Cysteine proteinases"/>
    <property type="match status" value="1"/>
</dbReference>
<keyword evidence="7" id="KW-1185">Reference proteome</keyword>
<comment type="caution">
    <text evidence="6">The sequence shown here is derived from an EMBL/GenBank/DDBJ whole genome shotgun (WGS) entry which is preliminary data.</text>
</comment>
<protein>
    <recommendedName>
        <fullName evidence="5">USP domain-containing protein</fullName>
    </recommendedName>
</protein>
<dbReference type="CDD" id="cd02257">
    <property type="entry name" value="Peptidase_C19"/>
    <property type="match status" value="1"/>
</dbReference>
<dbReference type="InterPro" id="IPR018200">
    <property type="entry name" value="USP_CS"/>
</dbReference>
<dbReference type="GO" id="GO:0005802">
    <property type="term" value="C:trans-Golgi network"/>
    <property type="evidence" value="ECO:0007669"/>
    <property type="project" value="TreeGrafter"/>
</dbReference>
<feature type="region of interest" description="Disordered" evidence="4">
    <location>
        <begin position="2057"/>
        <end position="2087"/>
    </location>
</feature>
<evidence type="ECO:0000256" key="4">
    <source>
        <dbReference type="SAM" id="MobiDB-lite"/>
    </source>
</evidence>
<dbReference type="SUPFAM" id="SSF54001">
    <property type="entry name" value="Cysteine proteinases"/>
    <property type="match status" value="1"/>
</dbReference>
<feature type="compositionally biased region" description="Basic residues" evidence="4">
    <location>
        <begin position="2610"/>
        <end position="2621"/>
    </location>
</feature>
<feature type="compositionally biased region" description="Low complexity" evidence="4">
    <location>
        <begin position="1187"/>
        <end position="1197"/>
    </location>
</feature>
<evidence type="ECO:0000313" key="7">
    <source>
        <dbReference type="Proteomes" id="UP001175271"/>
    </source>
</evidence>
<feature type="region of interest" description="Disordered" evidence="4">
    <location>
        <begin position="2474"/>
        <end position="2515"/>
    </location>
</feature>
<dbReference type="InterPro" id="IPR056457">
    <property type="entry name" value="DOP1_C"/>
</dbReference>
<gene>
    <name evidence="6" type="ORF">QR680_008265</name>
</gene>
<dbReference type="InterPro" id="IPR028889">
    <property type="entry name" value="USP"/>
</dbReference>
<feature type="compositionally biased region" description="Polar residues" evidence="4">
    <location>
        <begin position="2478"/>
        <end position="2488"/>
    </location>
</feature>
<dbReference type="GO" id="GO:0005768">
    <property type="term" value="C:endosome"/>
    <property type="evidence" value="ECO:0007669"/>
    <property type="project" value="TreeGrafter"/>
</dbReference>
<dbReference type="InterPro" id="IPR056459">
    <property type="entry name" value="TPR_DOP1"/>
</dbReference>
<dbReference type="InterPro" id="IPR040314">
    <property type="entry name" value="DOP1"/>
</dbReference>
<evidence type="ECO:0000256" key="3">
    <source>
        <dbReference type="ARBA" id="ARBA00046326"/>
    </source>
</evidence>